<keyword evidence="1" id="KW-0812">Transmembrane</keyword>
<evidence type="ECO:0000313" key="3">
    <source>
        <dbReference type="EMBL" id="CAI3665046.1"/>
    </source>
</evidence>
<keyword evidence="1" id="KW-1133">Transmembrane helix</keyword>
<dbReference type="Proteomes" id="UP001189143">
    <property type="component" value="Unassembled WGS sequence"/>
</dbReference>
<dbReference type="EMBL" id="CAMTCP010000264">
    <property type="protein sequence ID" value="CAI3665046.1"/>
    <property type="molecule type" value="Genomic_DNA"/>
</dbReference>
<dbReference type="AlphaFoldDB" id="A0AA86JHC5"/>
<dbReference type="Proteomes" id="UP000789738">
    <property type="component" value="Unassembled WGS sequence"/>
</dbReference>
<proteinExistence type="predicted"/>
<feature type="transmembrane region" description="Helical" evidence="1">
    <location>
        <begin position="6"/>
        <end position="22"/>
    </location>
</feature>
<evidence type="ECO:0000313" key="2">
    <source>
        <dbReference type="EMBL" id="CAG9708419.1"/>
    </source>
</evidence>
<evidence type="ECO:0000313" key="4">
    <source>
        <dbReference type="Proteomes" id="UP000789738"/>
    </source>
</evidence>
<reference evidence="3" key="2">
    <citation type="submission" date="2022-10" db="EMBL/GenBank/DDBJ databases">
        <authorList>
            <person name="Aires J."/>
            <person name="Mesa V."/>
        </authorList>
    </citation>
    <scope>NUCLEOTIDE SEQUENCE</scope>
    <source>
        <strain evidence="3">Clostridium neonatale JD116</strain>
    </source>
</reference>
<name>A0AA86JHC5_9CLOT</name>
<dbReference type="EMBL" id="CAKJVE010000004">
    <property type="protein sequence ID" value="CAG9708419.1"/>
    <property type="molecule type" value="Genomic_DNA"/>
</dbReference>
<keyword evidence="1" id="KW-0472">Membrane</keyword>
<protein>
    <submittedName>
        <fullName evidence="2">Uncharacterized protein</fullName>
    </submittedName>
</protein>
<organism evidence="2 4">
    <name type="scientific">Clostridium neonatale</name>
    <dbReference type="NCBI Taxonomy" id="137838"/>
    <lineage>
        <taxon>Bacteria</taxon>
        <taxon>Bacillati</taxon>
        <taxon>Bacillota</taxon>
        <taxon>Clostridia</taxon>
        <taxon>Eubacteriales</taxon>
        <taxon>Clostridiaceae</taxon>
        <taxon>Clostridium</taxon>
    </lineage>
</organism>
<sequence>MKFNYFVNLVFFQFFMFFIKKVKNYKNAIYNGFYYFCLLYDSCTYII</sequence>
<comment type="caution">
    <text evidence="2">The sequence shown here is derived from an EMBL/GenBank/DDBJ whole genome shotgun (WGS) entry which is preliminary data.</text>
</comment>
<reference evidence="2" key="1">
    <citation type="submission" date="2021-10" db="EMBL/GenBank/DDBJ databases">
        <authorList>
            <person name="Mesa V."/>
        </authorList>
    </citation>
    <scope>NUCLEOTIDE SEQUENCE</scope>
    <source>
        <strain evidence="2">CC3_PB</strain>
    </source>
</reference>
<accession>A0AA86JHC5</accession>
<gene>
    <name evidence="3" type="ORF">CNEO2_640008</name>
    <name evidence="2" type="ORF">CNEO_43617</name>
</gene>
<evidence type="ECO:0000256" key="1">
    <source>
        <dbReference type="SAM" id="Phobius"/>
    </source>
</evidence>